<dbReference type="Proteomes" id="UP000252100">
    <property type="component" value="Chromosome"/>
</dbReference>
<evidence type="ECO:0000313" key="1">
    <source>
        <dbReference type="EMBL" id="AXF54623.1"/>
    </source>
</evidence>
<dbReference type="Pfam" id="PF04883">
    <property type="entry name" value="HK97-gp10_like"/>
    <property type="match status" value="1"/>
</dbReference>
<protein>
    <recommendedName>
        <fullName evidence="3">HK97 gp10 family phage protein</fullName>
    </recommendedName>
</protein>
<dbReference type="NCBIfam" id="TIGR01725">
    <property type="entry name" value="phge_HK97_gp10"/>
    <property type="match status" value="1"/>
</dbReference>
<dbReference type="OrthoDB" id="886754at2"/>
<sequence length="115" mass="13400">MAQLNGMRALQRDLERKVRTVDRDVQNVVRRHGVQMNRKMTRNASFSGDYTTGATRRSIHLRLTNRGFTATVSPSTDYASYPEYGTRYMYPQPYARPAFWSEVPLFMESMDKLAR</sequence>
<evidence type="ECO:0000313" key="2">
    <source>
        <dbReference type="Proteomes" id="UP000252100"/>
    </source>
</evidence>
<gene>
    <name evidence="1" type="ORF">DT065_00400</name>
</gene>
<evidence type="ECO:0008006" key="3">
    <source>
        <dbReference type="Google" id="ProtNLM"/>
    </source>
</evidence>
<name>A0A345BUJ2_9BACI</name>
<reference evidence="1 2" key="1">
    <citation type="journal article" date="2018" name="J. Microbiol.">
        <title>Salicibibacter kimchii gen. nov., sp. nov., a moderately halophilic and alkalitolerant bacterium in the family Bacillaceae, isolated from kimchi.</title>
        <authorList>
            <person name="Jang J.Y."/>
            <person name="Oh Y.J."/>
            <person name="Lim S.K."/>
            <person name="Park H.K."/>
            <person name="Lee C."/>
            <person name="Kim J.Y."/>
            <person name="Lee M.A."/>
            <person name="Choi H.J."/>
        </authorList>
    </citation>
    <scope>NUCLEOTIDE SEQUENCE [LARGE SCALE GENOMIC DNA]</scope>
    <source>
        <strain evidence="1 2">NKC1-1</strain>
    </source>
</reference>
<organism evidence="1 2">
    <name type="scientific">Salicibibacter kimchii</name>
    <dbReference type="NCBI Taxonomy" id="2099786"/>
    <lineage>
        <taxon>Bacteria</taxon>
        <taxon>Bacillati</taxon>
        <taxon>Bacillota</taxon>
        <taxon>Bacilli</taxon>
        <taxon>Bacillales</taxon>
        <taxon>Bacillaceae</taxon>
        <taxon>Salicibibacter</taxon>
    </lineage>
</organism>
<dbReference type="KEGG" id="rue:DT065_00400"/>
<keyword evidence="2" id="KW-1185">Reference proteome</keyword>
<dbReference type="InterPro" id="IPR010064">
    <property type="entry name" value="HK97-gp10_tail"/>
</dbReference>
<accession>A0A345BUJ2</accession>
<dbReference type="AlphaFoldDB" id="A0A345BUJ2"/>
<dbReference type="EMBL" id="CP031092">
    <property type="protein sequence ID" value="AXF54623.1"/>
    <property type="molecule type" value="Genomic_DNA"/>
</dbReference>
<dbReference type="RefSeq" id="WP_114369875.1">
    <property type="nucleotide sequence ID" value="NZ_CP031092.1"/>
</dbReference>
<proteinExistence type="predicted"/>